<comment type="caution">
    <text evidence="1">The sequence shown here is derived from an EMBL/GenBank/DDBJ whole genome shotgun (WGS) entry which is preliminary data.</text>
</comment>
<evidence type="ECO:0000313" key="1">
    <source>
        <dbReference type="EMBL" id="GME28573.1"/>
    </source>
</evidence>
<accession>A0ACB5S749</accession>
<name>A0ACB5S749_9PEZI</name>
<evidence type="ECO:0000313" key="2">
    <source>
        <dbReference type="Proteomes" id="UP001165186"/>
    </source>
</evidence>
<gene>
    <name evidence="1" type="primary">g8456</name>
    <name evidence="1" type="ORF">NpPPO83_00008456</name>
</gene>
<dbReference type="Proteomes" id="UP001165186">
    <property type="component" value="Unassembled WGS sequence"/>
</dbReference>
<dbReference type="EMBL" id="BSXG01000049">
    <property type="protein sequence ID" value="GME28573.1"/>
    <property type="molecule type" value="Genomic_DNA"/>
</dbReference>
<organism evidence="1 2">
    <name type="scientific">Neofusicoccum parvum</name>
    <dbReference type="NCBI Taxonomy" id="310453"/>
    <lineage>
        <taxon>Eukaryota</taxon>
        <taxon>Fungi</taxon>
        <taxon>Dikarya</taxon>
        <taxon>Ascomycota</taxon>
        <taxon>Pezizomycotina</taxon>
        <taxon>Dothideomycetes</taxon>
        <taxon>Dothideomycetes incertae sedis</taxon>
        <taxon>Botryosphaeriales</taxon>
        <taxon>Botryosphaeriaceae</taxon>
        <taxon>Neofusicoccum</taxon>
    </lineage>
</organism>
<proteinExistence type="predicted"/>
<protein>
    <submittedName>
        <fullName evidence="1">Succinate dehydrogenase cytochrome b560 subunit</fullName>
    </submittedName>
</protein>
<keyword evidence="2" id="KW-1185">Reference proteome</keyword>
<reference evidence="1" key="1">
    <citation type="submission" date="2024-09" db="EMBL/GenBank/DDBJ databases">
        <title>Draft Genome Sequences of Neofusicoccum parvum.</title>
        <authorList>
            <person name="Ashida A."/>
            <person name="Camagna M."/>
            <person name="Tanaka A."/>
            <person name="Takemoto D."/>
        </authorList>
    </citation>
    <scope>NUCLEOTIDE SEQUENCE</scope>
    <source>
        <strain evidence="1">PPO83</strain>
    </source>
</reference>
<sequence length="149" mass="15918">MVSRSISIKPIPAKESHTILEKQRLRRPVAPHLTIYRPQVTSVLSISHRITGQILSGGIYLFFAAYAASPLLGWDLSSGSVAAAVAAWPVALTASAKGLLGFFFSFHSFNGVRHLVWDAGKAMTNGAVIRSGWAVVGLSVCSGAFFALY</sequence>